<gene>
    <name evidence="9" type="ordered locus">Sinac_4003</name>
</gene>
<comment type="subcellular location">
    <subcellularLocation>
        <location evidence="1">Cell membrane</location>
        <topology evidence="1">Multi-pass membrane protein</topology>
    </subcellularLocation>
</comment>
<feature type="transmembrane region" description="Helical" evidence="8">
    <location>
        <begin position="218"/>
        <end position="234"/>
    </location>
</feature>
<dbReference type="RefSeq" id="WP_015247356.1">
    <property type="nucleotide sequence ID" value="NC_019892.1"/>
</dbReference>
<dbReference type="PANTHER" id="PTHR33908:SF11">
    <property type="entry name" value="MEMBRANE PROTEIN"/>
    <property type="match status" value="1"/>
</dbReference>
<dbReference type="EMBL" id="CP003364">
    <property type="protein sequence ID" value="AGA28226.1"/>
    <property type="molecule type" value="Genomic_DNA"/>
</dbReference>
<protein>
    <submittedName>
        <fullName evidence="9">Uncharacterized protein</fullName>
    </submittedName>
</protein>
<evidence type="ECO:0000256" key="6">
    <source>
        <dbReference type="ARBA" id="ARBA00022989"/>
    </source>
</evidence>
<dbReference type="GO" id="GO:0005886">
    <property type="term" value="C:plasma membrane"/>
    <property type="evidence" value="ECO:0007669"/>
    <property type="project" value="UniProtKB-SubCell"/>
</dbReference>
<feature type="transmembrane region" description="Helical" evidence="8">
    <location>
        <begin position="331"/>
        <end position="351"/>
    </location>
</feature>
<dbReference type="HOGENOM" id="CLU_519626_0_0_0"/>
<dbReference type="PANTHER" id="PTHR33908">
    <property type="entry name" value="MANNOSYLTRANSFERASE YKCB-RELATED"/>
    <property type="match status" value="1"/>
</dbReference>
<evidence type="ECO:0000256" key="2">
    <source>
        <dbReference type="ARBA" id="ARBA00022475"/>
    </source>
</evidence>
<feature type="transmembrane region" description="Helical" evidence="8">
    <location>
        <begin position="303"/>
        <end position="322"/>
    </location>
</feature>
<evidence type="ECO:0000256" key="1">
    <source>
        <dbReference type="ARBA" id="ARBA00004651"/>
    </source>
</evidence>
<evidence type="ECO:0000256" key="5">
    <source>
        <dbReference type="ARBA" id="ARBA00022692"/>
    </source>
</evidence>
<evidence type="ECO:0000256" key="8">
    <source>
        <dbReference type="SAM" id="Phobius"/>
    </source>
</evidence>
<reference evidence="9 10" key="1">
    <citation type="submission" date="2012-02" db="EMBL/GenBank/DDBJ databases">
        <title>Complete sequence of chromosome of Singulisphaera acidiphila DSM 18658.</title>
        <authorList>
            <consortium name="US DOE Joint Genome Institute (JGI-PGF)"/>
            <person name="Lucas S."/>
            <person name="Copeland A."/>
            <person name="Lapidus A."/>
            <person name="Glavina del Rio T."/>
            <person name="Dalin E."/>
            <person name="Tice H."/>
            <person name="Bruce D."/>
            <person name="Goodwin L."/>
            <person name="Pitluck S."/>
            <person name="Peters L."/>
            <person name="Ovchinnikova G."/>
            <person name="Chertkov O."/>
            <person name="Kyrpides N."/>
            <person name="Mavromatis K."/>
            <person name="Ivanova N."/>
            <person name="Brettin T."/>
            <person name="Detter J.C."/>
            <person name="Han C."/>
            <person name="Larimer F."/>
            <person name="Land M."/>
            <person name="Hauser L."/>
            <person name="Markowitz V."/>
            <person name="Cheng J.-F."/>
            <person name="Hugenholtz P."/>
            <person name="Woyke T."/>
            <person name="Wu D."/>
            <person name="Tindall B."/>
            <person name="Pomrenke H."/>
            <person name="Brambilla E."/>
            <person name="Klenk H.-P."/>
            <person name="Eisen J.A."/>
        </authorList>
    </citation>
    <scope>NUCLEOTIDE SEQUENCE [LARGE SCALE GENOMIC DNA]</scope>
    <source>
        <strain evidence="10">ATCC BAA-1392 / DSM 18658 / VKM B-2454 / MOB10</strain>
    </source>
</reference>
<feature type="transmembrane region" description="Helical" evidence="8">
    <location>
        <begin position="165"/>
        <end position="183"/>
    </location>
</feature>
<keyword evidence="10" id="KW-1185">Reference proteome</keyword>
<sequence>MPRSWTTAPALLAQVTAVHVAAAAARASVVGGWSLAFDEAFSWRMSRYPVAELVARTARDVHPPAYYLLLKGWTHWLGDSPEAMRLMSVGLAALAGLALHGLIREVTAPGRGRDWACLLAAILVATSPLINRHAVEARMYPMAAALAVLAGWALLAALRRGGRSLLWWAVYAGASALGCYVHNYGLFLMVAQTTFLAAWCLARSGLSPAKLWAMPEARLGLLATGAVALAYWPWLPVAMAQSRQVEADYVTGPLGLGLFANEIGHLFTGLYWLAAPPMPEVWCAGLLILLTLLAVGRGEADRFLGLMIVGPIGLGVLASLVVGRNVFFSRYCYPAAFAVAGGLAVLIARIPDLMTRVAASILAVTTTASLTASLYDRIGPERHPGLLGATRELARRWRPGEAVFVFGPEIYLALQLDSRRLGFAPPRMIRTTRRPLEHYRGGPVIDPAEITTPEEAAALAGSSAWVVEARSAWRYVTPLPPGWRRTDERRFPEVRIAGRDMVFLDRIDCGTPTTAVAVNQDLLTLKRRRRP</sequence>
<evidence type="ECO:0000256" key="4">
    <source>
        <dbReference type="ARBA" id="ARBA00022679"/>
    </source>
</evidence>
<name>L0DHR1_SINAD</name>
<feature type="transmembrane region" description="Helical" evidence="8">
    <location>
        <begin position="140"/>
        <end position="158"/>
    </location>
</feature>
<keyword evidence="6 8" id="KW-1133">Transmembrane helix</keyword>
<proteinExistence type="predicted"/>
<keyword evidence="7 8" id="KW-0472">Membrane</keyword>
<organism evidence="9 10">
    <name type="scientific">Singulisphaera acidiphila (strain ATCC BAA-1392 / DSM 18658 / VKM B-2454 / MOB10)</name>
    <dbReference type="NCBI Taxonomy" id="886293"/>
    <lineage>
        <taxon>Bacteria</taxon>
        <taxon>Pseudomonadati</taxon>
        <taxon>Planctomycetota</taxon>
        <taxon>Planctomycetia</taxon>
        <taxon>Isosphaerales</taxon>
        <taxon>Isosphaeraceae</taxon>
        <taxon>Singulisphaera</taxon>
    </lineage>
</organism>
<feature type="transmembrane region" description="Helical" evidence="8">
    <location>
        <begin position="254"/>
        <end position="274"/>
    </location>
</feature>
<dbReference type="GO" id="GO:0016763">
    <property type="term" value="F:pentosyltransferase activity"/>
    <property type="evidence" value="ECO:0007669"/>
    <property type="project" value="TreeGrafter"/>
</dbReference>
<evidence type="ECO:0000313" key="9">
    <source>
        <dbReference type="EMBL" id="AGA28226.1"/>
    </source>
</evidence>
<accession>L0DHR1</accession>
<feature type="transmembrane region" description="Helical" evidence="8">
    <location>
        <begin position="281"/>
        <end position="297"/>
    </location>
</feature>
<keyword evidence="2" id="KW-1003">Cell membrane</keyword>
<dbReference type="GO" id="GO:0009103">
    <property type="term" value="P:lipopolysaccharide biosynthetic process"/>
    <property type="evidence" value="ECO:0007669"/>
    <property type="project" value="UniProtKB-ARBA"/>
</dbReference>
<evidence type="ECO:0000256" key="7">
    <source>
        <dbReference type="ARBA" id="ARBA00023136"/>
    </source>
</evidence>
<feature type="transmembrane region" description="Helical" evidence="8">
    <location>
        <begin position="83"/>
        <end position="103"/>
    </location>
</feature>
<keyword evidence="4" id="KW-0808">Transferase</keyword>
<dbReference type="AlphaFoldDB" id="L0DHR1"/>
<dbReference type="InterPro" id="IPR050297">
    <property type="entry name" value="LipidA_mod_glycosyltrf_83"/>
</dbReference>
<evidence type="ECO:0000256" key="3">
    <source>
        <dbReference type="ARBA" id="ARBA00022676"/>
    </source>
</evidence>
<dbReference type="eggNOG" id="COG5305">
    <property type="taxonomic scope" value="Bacteria"/>
</dbReference>
<dbReference type="KEGG" id="saci:Sinac_4003"/>
<keyword evidence="5 8" id="KW-0812">Transmembrane</keyword>
<evidence type="ECO:0000313" key="10">
    <source>
        <dbReference type="Proteomes" id="UP000010798"/>
    </source>
</evidence>
<keyword evidence="3" id="KW-0328">Glycosyltransferase</keyword>
<dbReference type="Proteomes" id="UP000010798">
    <property type="component" value="Chromosome"/>
</dbReference>
<dbReference type="STRING" id="886293.Sinac_4003"/>